<evidence type="ECO:0000256" key="8">
    <source>
        <dbReference type="ARBA" id="ARBA00023204"/>
    </source>
</evidence>
<evidence type="ECO:0000313" key="14">
    <source>
        <dbReference type="Proteomes" id="UP000245609"/>
    </source>
</evidence>
<dbReference type="Pfam" id="PF01035">
    <property type="entry name" value="DNA_binding_1"/>
    <property type="match status" value="1"/>
</dbReference>
<dbReference type="Gene3D" id="1.10.10.10">
    <property type="entry name" value="Winged helix-like DNA-binding domain superfamily/Winged helix DNA-binding domain"/>
    <property type="match status" value="1"/>
</dbReference>
<organism evidence="13 14">
    <name type="scientific">Smittium megazygosporum</name>
    <dbReference type="NCBI Taxonomy" id="133381"/>
    <lineage>
        <taxon>Eukaryota</taxon>
        <taxon>Fungi</taxon>
        <taxon>Fungi incertae sedis</taxon>
        <taxon>Zoopagomycota</taxon>
        <taxon>Kickxellomycotina</taxon>
        <taxon>Harpellomycetes</taxon>
        <taxon>Harpellales</taxon>
        <taxon>Legeriomycetaceae</taxon>
        <taxon>Smittium</taxon>
    </lineage>
</organism>
<evidence type="ECO:0000256" key="6">
    <source>
        <dbReference type="ARBA" id="ARBA00022679"/>
    </source>
</evidence>
<evidence type="ECO:0000256" key="4">
    <source>
        <dbReference type="ARBA" id="ARBA00015377"/>
    </source>
</evidence>
<dbReference type="STRING" id="133381.A0A2T9ZBQ3"/>
<dbReference type="NCBIfam" id="TIGR00589">
    <property type="entry name" value="ogt"/>
    <property type="match status" value="1"/>
</dbReference>
<evidence type="ECO:0000256" key="3">
    <source>
        <dbReference type="ARBA" id="ARBA00011918"/>
    </source>
</evidence>
<dbReference type="InterPro" id="IPR014048">
    <property type="entry name" value="MethylDNA_cys_MeTrfase_DNA-bd"/>
</dbReference>
<keyword evidence="14" id="KW-1185">Reference proteome</keyword>
<dbReference type="GO" id="GO:0006281">
    <property type="term" value="P:DNA repair"/>
    <property type="evidence" value="ECO:0007669"/>
    <property type="project" value="UniProtKB-KW"/>
</dbReference>
<name>A0A2T9ZBQ3_9FUNG</name>
<dbReference type="EMBL" id="MBFS01000662">
    <property type="protein sequence ID" value="PVV01995.1"/>
    <property type="molecule type" value="Genomic_DNA"/>
</dbReference>
<dbReference type="InterPro" id="IPR036388">
    <property type="entry name" value="WH-like_DNA-bd_sf"/>
</dbReference>
<dbReference type="GO" id="GO:0003908">
    <property type="term" value="F:methylated-DNA-[protein]-cysteine S-methyltransferase activity"/>
    <property type="evidence" value="ECO:0007669"/>
    <property type="project" value="UniProtKB-EC"/>
</dbReference>
<sequence>MNSMKKNFIKLAPELYDKKHVEKTTEVKFFPTSKTQRGSFINPKTDRVVTEFEYRVYELCKQIPEGYFSTYKAMADAIGSGSRAVGNALRKNPFAPLPVPCHRVITSDFFLGGFDGDTRTKIFWKKEILEDEGLVFDAKGYVDQSMRDRLFRDFVVS</sequence>
<comment type="caution">
    <text evidence="13">The sequence shown here is derived from an EMBL/GenBank/DDBJ whole genome shotgun (WGS) entry which is preliminary data.</text>
</comment>
<dbReference type="PANTHER" id="PTHR10815">
    <property type="entry name" value="METHYLATED-DNA--PROTEIN-CYSTEINE METHYLTRANSFERASE"/>
    <property type="match status" value="1"/>
</dbReference>
<dbReference type="InterPro" id="IPR036217">
    <property type="entry name" value="MethylDNA_cys_MeTrfase_DNAb"/>
</dbReference>
<feature type="domain" description="Methylated-DNA-[protein]-cysteine S-methyltransferase DNA binding" evidence="12">
    <location>
        <begin position="51"/>
        <end position="133"/>
    </location>
</feature>
<dbReference type="CDD" id="cd06445">
    <property type="entry name" value="ATase"/>
    <property type="match status" value="1"/>
</dbReference>
<evidence type="ECO:0000256" key="7">
    <source>
        <dbReference type="ARBA" id="ARBA00022763"/>
    </source>
</evidence>
<dbReference type="Proteomes" id="UP000245609">
    <property type="component" value="Unassembled WGS sequence"/>
</dbReference>
<accession>A0A2T9ZBQ3</accession>
<evidence type="ECO:0000256" key="2">
    <source>
        <dbReference type="ARBA" id="ARBA00008711"/>
    </source>
</evidence>
<dbReference type="SUPFAM" id="SSF46767">
    <property type="entry name" value="Methylated DNA-protein cysteine methyltransferase, C-terminal domain"/>
    <property type="match status" value="1"/>
</dbReference>
<evidence type="ECO:0000256" key="10">
    <source>
        <dbReference type="ARBA" id="ARBA00031621"/>
    </source>
</evidence>
<dbReference type="PROSITE" id="PS00374">
    <property type="entry name" value="MGMT"/>
    <property type="match status" value="1"/>
</dbReference>
<comment type="catalytic activity">
    <reaction evidence="11">
        <text>a 6-O-methyl-2'-deoxyguanosine in DNA + L-cysteinyl-[protein] = S-methyl-L-cysteinyl-[protein] + a 2'-deoxyguanosine in DNA</text>
        <dbReference type="Rhea" id="RHEA:24000"/>
        <dbReference type="Rhea" id="RHEA-COMP:10131"/>
        <dbReference type="Rhea" id="RHEA-COMP:10132"/>
        <dbReference type="Rhea" id="RHEA-COMP:11367"/>
        <dbReference type="Rhea" id="RHEA-COMP:11368"/>
        <dbReference type="ChEBI" id="CHEBI:29950"/>
        <dbReference type="ChEBI" id="CHEBI:82612"/>
        <dbReference type="ChEBI" id="CHEBI:85445"/>
        <dbReference type="ChEBI" id="CHEBI:85448"/>
        <dbReference type="EC" id="2.1.1.63"/>
    </reaction>
</comment>
<dbReference type="InterPro" id="IPR001497">
    <property type="entry name" value="MethylDNA_cys_MeTrfase_AS"/>
</dbReference>
<gene>
    <name evidence="13" type="ORF">BB560_003565</name>
</gene>
<proteinExistence type="inferred from homology"/>
<dbReference type="GO" id="GO:0032259">
    <property type="term" value="P:methylation"/>
    <property type="evidence" value="ECO:0007669"/>
    <property type="project" value="UniProtKB-KW"/>
</dbReference>
<comment type="catalytic activity">
    <reaction evidence="1">
        <text>a 4-O-methyl-thymidine in DNA + L-cysteinyl-[protein] = a thymidine in DNA + S-methyl-L-cysteinyl-[protein]</text>
        <dbReference type="Rhea" id="RHEA:53428"/>
        <dbReference type="Rhea" id="RHEA-COMP:10131"/>
        <dbReference type="Rhea" id="RHEA-COMP:10132"/>
        <dbReference type="Rhea" id="RHEA-COMP:13555"/>
        <dbReference type="Rhea" id="RHEA-COMP:13556"/>
        <dbReference type="ChEBI" id="CHEBI:29950"/>
        <dbReference type="ChEBI" id="CHEBI:82612"/>
        <dbReference type="ChEBI" id="CHEBI:137386"/>
        <dbReference type="ChEBI" id="CHEBI:137387"/>
        <dbReference type="EC" id="2.1.1.63"/>
    </reaction>
</comment>
<evidence type="ECO:0000256" key="9">
    <source>
        <dbReference type="ARBA" id="ARBA00030795"/>
    </source>
</evidence>
<reference evidence="13 14" key="1">
    <citation type="journal article" date="2018" name="MBio">
        <title>Comparative Genomics Reveals the Core Gene Toolbox for the Fungus-Insect Symbiosis.</title>
        <authorList>
            <person name="Wang Y."/>
            <person name="Stata M."/>
            <person name="Wang W."/>
            <person name="Stajich J.E."/>
            <person name="White M.M."/>
            <person name="Moncalvo J.M."/>
        </authorList>
    </citation>
    <scope>NUCLEOTIDE SEQUENCE [LARGE SCALE GENOMIC DNA]</scope>
    <source>
        <strain evidence="13 14">SC-DP-2</strain>
    </source>
</reference>
<evidence type="ECO:0000259" key="12">
    <source>
        <dbReference type="Pfam" id="PF01035"/>
    </source>
</evidence>
<dbReference type="AlphaFoldDB" id="A0A2T9ZBQ3"/>
<keyword evidence="6" id="KW-0808">Transferase</keyword>
<protein>
    <recommendedName>
        <fullName evidence="4">Methylated-DNA--protein-cysteine methyltransferase</fullName>
        <ecNumber evidence="3">2.1.1.63</ecNumber>
    </recommendedName>
    <alternativeName>
        <fullName evidence="9">6-O-methylguanine-DNA methyltransferase</fullName>
    </alternativeName>
    <alternativeName>
        <fullName evidence="10">O-6-methylguanine-DNA-alkyltransferase</fullName>
    </alternativeName>
</protein>
<keyword evidence="8" id="KW-0234">DNA repair</keyword>
<dbReference type="EC" id="2.1.1.63" evidence="3"/>
<dbReference type="PANTHER" id="PTHR10815:SF13">
    <property type="entry name" value="METHYLATED-DNA--PROTEIN-CYSTEINE METHYLTRANSFERASE"/>
    <property type="match status" value="1"/>
</dbReference>
<evidence type="ECO:0000256" key="5">
    <source>
        <dbReference type="ARBA" id="ARBA00022603"/>
    </source>
</evidence>
<evidence type="ECO:0000313" key="13">
    <source>
        <dbReference type="EMBL" id="PVV01995.1"/>
    </source>
</evidence>
<dbReference type="OrthoDB" id="1907495at2759"/>
<comment type="similarity">
    <text evidence="2">Belongs to the MGMT family.</text>
</comment>
<evidence type="ECO:0000256" key="1">
    <source>
        <dbReference type="ARBA" id="ARBA00001286"/>
    </source>
</evidence>
<evidence type="ECO:0000256" key="11">
    <source>
        <dbReference type="ARBA" id="ARBA00049348"/>
    </source>
</evidence>
<keyword evidence="7" id="KW-0227">DNA damage</keyword>
<keyword evidence="5" id="KW-0489">Methyltransferase</keyword>